<reference evidence="1" key="2">
    <citation type="submission" date="2020-01" db="EMBL/GenBank/DDBJ databases">
        <authorList>
            <person name="Korhonen P.K.K."/>
            <person name="Guangxu M.G."/>
            <person name="Wang T.W."/>
            <person name="Stroehlein A.J.S."/>
            <person name="Young N.D."/>
            <person name="Ang C.-S.A."/>
            <person name="Fernando D.W.F."/>
            <person name="Lu H.L."/>
            <person name="Taylor S.T."/>
            <person name="Ehtesham M.E.M."/>
            <person name="Najaraj S.H.N."/>
            <person name="Harsha G.H.G."/>
            <person name="Madugundu A.M."/>
            <person name="Renuse S.R."/>
            <person name="Holt D.H."/>
            <person name="Pandey A.P."/>
            <person name="Papenfuss A.P."/>
            <person name="Gasser R.B.G."/>
            <person name="Fischer K.F."/>
        </authorList>
    </citation>
    <scope>NUCLEOTIDE SEQUENCE</scope>
    <source>
        <strain evidence="1">SSS_KF_BRIS2020</strain>
    </source>
</reference>
<name>A0A834R399_SARSC</name>
<evidence type="ECO:0000313" key="3">
    <source>
        <dbReference type="Proteomes" id="UP000070412"/>
    </source>
</evidence>
<evidence type="ECO:0000313" key="2">
    <source>
        <dbReference type="EnsemblMetazoa" id="KAF7488422.1"/>
    </source>
</evidence>
<protein>
    <submittedName>
        <fullName evidence="1 2">Uncharacterized protein</fullName>
    </submittedName>
</protein>
<dbReference type="EnsemblMetazoa" id="SSS_646s_mrna">
    <property type="protein sequence ID" value="KAF7488422.1"/>
    <property type="gene ID" value="SSS_646"/>
</dbReference>
<dbReference type="EMBL" id="WVUK01000066">
    <property type="protein sequence ID" value="KAF7488422.1"/>
    <property type="molecule type" value="Genomic_DNA"/>
</dbReference>
<reference evidence="2" key="3">
    <citation type="submission" date="2022-06" db="UniProtKB">
        <authorList>
            <consortium name="EnsemblMetazoa"/>
        </authorList>
    </citation>
    <scope>IDENTIFICATION</scope>
</reference>
<sequence>MFHSILGDNNEGDDNELVDGPSRWNLNQFNHSGLEEIVSRICDLESIFETLFNFDLKNSQREIVERITTEIQSLRFEIVQDLSKQLEKIDDDIFEHFDRSSSKTKASEQYRLSAKIQKHFDKIRDQIISMIRASTLIDQKESFIERIQSIQLNG</sequence>
<reference evidence="3" key="1">
    <citation type="journal article" date="2020" name="PLoS Negl. Trop. Dis.">
        <title>High-quality nuclear genome for Sarcoptes scabiei-A critical resource for a neglected parasite.</title>
        <authorList>
            <person name="Korhonen P.K."/>
            <person name="Gasser R.B."/>
            <person name="Ma G."/>
            <person name="Wang T."/>
            <person name="Stroehlein A.J."/>
            <person name="Young N.D."/>
            <person name="Ang C.S."/>
            <person name="Fernando D.D."/>
            <person name="Lu H.C."/>
            <person name="Taylor S."/>
            <person name="Reynolds S.L."/>
            <person name="Mofiz E."/>
            <person name="Najaraj S.H."/>
            <person name="Gowda H."/>
            <person name="Madugundu A."/>
            <person name="Renuse S."/>
            <person name="Holt D."/>
            <person name="Pandey A."/>
            <person name="Papenfuss A.T."/>
            <person name="Fischer K."/>
        </authorList>
    </citation>
    <scope>NUCLEOTIDE SEQUENCE [LARGE SCALE GENOMIC DNA]</scope>
</reference>
<dbReference type="AlphaFoldDB" id="A0A834R399"/>
<evidence type="ECO:0000313" key="1">
    <source>
        <dbReference type="EMBL" id="KAF7488422.1"/>
    </source>
</evidence>
<organism evidence="1">
    <name type="scientific">Sarcoptes scabiei</name>
    <name type="common">Itch mite</name>
    <name type="synonym">Acarus scabiei</name>
    <dbReference type="NCBI Taxonomy" id="52283"/>
    <lineage>
        <taxon>Eukaryota</taxon>
        <taxon>Metazoa</taxon>
        <taxon>Ecdysozoa</taxon>
        <taxon>Arthropoda</taxon>
        <taxon>Chelicerata</taxon>
        <taxon>Arachnida</taxon>
        <taxon>Acari</taxon>
        <taxon>Acariformes</taxon>
        <taxon>Sarcoptiformes</taxon>
        <taxon>Astigmata</taxon>
        <taxon>Psoroptidia</taxon>
        <taxon>Sarcoptoidea</taxon>
        <taxon>Sarcoptidae</taxon>
        <taxon>Sarcoptinae</taxon>
        <taxon>Sarcoptes</taxon>
    </lineage>
</organism>
<keyword evidence="3" id="KW-1185">Reference proteome</keyword>
<gene>
    <name evidence="1" type="ORF">SSS_646</name>
</gene>
<accession>A0A834R399</accession>
<proteinExistence type="predicted"/>
<dbReference type="Proteomes" id="UP000070412">
    <property type="component" value="Unassembled WGS sequence"/>
</dbReference>